<gene>
    <name evidence="1" type="ORF">BN980_GECA12s02353g</name>
</gene>
<evidence type="ECO:0000313" key="2">
    <source>
        <dbReference type="Proteomes" id="UP000242525"/>
    </source>
</evidence>
<keyword evidence="2" id="KW-1185">Reference proteome</keyword>
<name>A0A0J9XFX2_GEOCN</name>
<protein>
    <submittedName>
        <fullName evidence="1">Uncharacterized protein</fullName>
    </submittedName>
</protein>
<dbReference type="EMBL" id="CCBN010000012">
    <property type="protein sequence ID" value="CDO55785.1"/>
    <property type="molecule type" value="Genomic_DNA"/>
</dbReference>
<accession>A0A0J9XFX2</accession>
<organism evidence="1 2">
    <name type="scientific">Geotrichum candidum</name>
    <name type="common">Oospora lactis</name>
    <name type="synonym">Dipodascus geotrichum</name>
    <dbReference type="NCBI Taxonomy" id="1173061"/>
    <lineage>
        <taxon>Eukaryota</taxon>
        <taxon>Fungi</taxon>
        <taxon>Dikarya</taxon>
        <taxon>Ascomycota</taxon>
        <taxon>Saccharomycotina</taxon>
        <taxon>Dipodascomycetes</taxon>
        <taxon>Dipodascales</taxon>
        <taxon>Dipodascaceae</taxon>
        <taxon>Geotrichum</taxon>
    </lineage>
</organism>
<reference evidence="1" key="1">
    <citation type="submission" date="2014-03" db="EMBL/GenBank/DDBJ databases">
        <authorList>
            <person name="Casaregola S."/>
        </authorList>
    </citation>
    <scope>NUCLEOTIDE SEQUENCE [LARGE SCALE GENOMIC DNA]</scope>
    <source>
        <strain evidence="1">CLIB 918</strain>
    </source>
</reference>
<dbReference type="Proteomes" id="UP000242525">
    <property type="component" value="Unassembled WGS sequence"/>
</dbReference>
<sequence>MAPSDSKKRIFAGQTWEKNLRNTILYELGLYDKITAKDHLSEPGTNVYKGWVERQIGFYMKTQQDNHIKKQNEKLEWNPQKVGVELEIFRVKSRVQLKRLRMLKSYTDRQLISSRKDEIDPLYIDSILLPEAFKSDEKTRREKKKQLNLRGPRKTHIQYVPTPLGRIYFLRTRRPQSRHLSRLIHNSVHTKLIDKINRLDNMAKLASLEAEWEIKHDLTVTDTPETVMADWLTPIQTAKTRYNSRQLRFKTVTTSYHSVIYNRKRLQDKVLVGRNLRHIKYWKEIERKEKRKPFLYLLHSDARRLV</sequence>
<proteinExistence type="predicted"/>
<dbReference type="AlphaFoldDB" id="A0A0J9XFX2"/>
<evidence type="ECO:0000313" key="1">
    <source>
        <dbReference type="EMBL" id="CDO55785.1"/>
    </source>
</evidence>
<comment type="caution">
    <text evidence="1">The sequence shown here is derived from an EMBL/GenBank/DDBJ whole genome shotgun (WGS) entry which is preliminary data.</text>
</comment>